<comment type="caution">
    <text evidence="5">The sequence shown here is derived from an EMBL/GenBank/DDBJ whole genome shotgun (WGS) entry which is preliminary data.</text>
</comment>
<dbReference type="InterPro" id="IPR002692">
    <property type="entry name" value="S45"/>
</dbReference>
<evidence type="ECO:0000313" key="6">
    <source>
        <dbReference type="Proteomes" id="UP001348149"/>
    </source>
</evidence>
<evidence type="ECO:0000256" key="1">
    <source>
        <dbReference type="ARBA" id="ARBA00006586"/>
    </source>
</evidence>
<protein>
    <submittedName>
        <fullName evidence="5">Penicillin acylase family protein</fullName>
        <ecNumber evidence="5">3.5.1.-</ecNumber>
    </submittedName>
</protein>
<proteinExistence type="inferred from homology"/>
<dbReference type="InterPro" id="IPR043147">
    <property type="entry name" value="Penicillin_amidase_A-knob"/>
</dbReference>
<evidence type="ECO:0000256" key="3">
    <source>
        <dbReference type="ARBA" id="ARBA00023145"/>
    </source>
</evidence>
<dbReference type="EMBL" id="JAYLLH010000007">
    <property type="protein sequence ID" value="MEC3861056.1"/>
    <property type="molecule type" value="Genomic_DNA"/>
</dbReference>
<keyword evidence="4" id="KW-1133">Transmembrane helix</keyword>
<keyword evidence="2 5" id="KW-0378">Hydrolase</keyword>
<dbReference type="Gene3D" id="2.30.120.10">
    <property type="match status" value="1"/>
</dbReference>
<dbReference type="PANTHER" id="PTHR34218:SF4">
    <property type="entry name" value="ACYL-HOMOSERINE LACTONE ACYLASE QUIP"/>
    <property type="match status" value="1"/>
</dbReference>
<reference evidence="5 6" key="1">
    <citation type="submission" date="2024-01" db="EMBL/GenBank/DDBJ databases">
        <title>Mesobacterium rodlantinim sp. nov., isolated from shallow sea hydrothermal systems off Kueishantao Island.</title>
        <authorList>
            <person name="Su Z."/>
            <person name="Tang K."/>
        </authorList>
    </citation>
    <scope>NUCLEOTIDE SEQUENCE [LARGE SCALE GENOMIC DNA]</scope>
    <source>
        <strain evidence="5 6">TK19101</strain>
    </source>
</reference>
<organism evidence="5 6">
    <name type="scientific">Mesobacterium hydrothermale</name>
    <dbReference type="NCBI Taxonomy" id="3111907"/>
    <lineage>
        <taxon>Bacteria</taxon>
        <taxon>Pseudomonadati</taxon>
        <taxon>Pseudomonadota</taxon>
        <taxon>Alphaproteobacteria</taxon>
        <taxon>Rhodobacterales</taxon>
        <taxon>Roseobacteraceae</taxon>
        <taxon>Mesobacterium</taxon>
    </lineage>
</organism>
<dbReference type="InterPro" id="IPR014395">
    <property type="entry name" value="Pen/GL7ACA/AHL_acylase"/>
</dbReference>
<dbReference type="Pfam" id="PF01804">
    <property type="entry name" value="Penicil_amidase"/>
    <property type="match status" value="1"/>
</dbReference>
<dbReference type="Gene3D" id="3.60.20.10">
    <property type="entry name" value="Glutamine Phosphoribosylpyrophosphate, subunit 1, domain 1"/>
    <property type="match status" value="1"/>
</dbReference>
<accession>A0ABU6HFG5</accession>
<feature type="transmembrane region" description="Helical" evidence="4">
    <location>
        <begin position="7"/>
        <end position="30"/>
    </location>
</feature>
<dbReference type="Gene3D" id="1.10.439.10">
    <property type="entry name" value="Penicillin Amidohydrolase, domain 1"/>
    <property type="match status" value="1"/>
</dbReference>
<dbReference type="PIRSF" id="PIRSF001227">
    <property type="entry name" value="Pen_acylase"/>
    <property type="match status" value="1"/>
</dbReference>
<comment type="similarity">
    <text evidence="1">Belongs to the peptidase S45 family.</text>
</comment>
<keyword evidence="4" id="KW-0812">Transmembrane</keyword>
<keyword evidence="3" id="KW-0865">Zymogen</keyword>
<keyword evidence="6" id="KW-1185">Reference proteome</keyword>
<dbReference type="Proteomes" id="UP001348149">
    <property type="component" value="Unassembled WGS sequence"/>
</dbReference>
<evidence type="ECO:0000313" key="5">
    <source>
        <dbReference type="EMBL" id="MEC3861056.1"/>
    </source>
</evidence>
<dbReference type="InterPro" id="IPR023343">
    <property type="entry name" value="Penicillin_amidase_dom1"/>
</dbReference>
<dbReference type="Gene3D" id="1.10.1400.10">
    <property type="match status" value="1"/>
</dbReference>
<gene>
    <name evidence="5" type="ORF">VK792_07140</name>
</gene>
<dbReference type="InterPro" id="IPR043146">
    <property type="entry name" value="Penicillin_amidase_N_B-knob"/>
</dbReference>
<dbReference type="RefSeq" id="WP_326296725.1">
    <property type="nucleotide sequence ID" value="NZ_JAYLLH010000007.1"/>
</dbReference>
<dbReference type="SUPFAM" id="SSF56235">
    <property type="entry name" value="N-terminal nucleophile aminohydrolases (Ntn hydrolases)"/>
    <property type="match status" value="1"/>
</dbReference>
<evidence type="ECO:0000256" key="2">
    <source>
        <dbReference type="ARBA" id="ARBA00022801"/>
    </source>
</evidence>
<name>A0ABU6HFG5_9RHOB</name>
<sequence length="820" mass="90161">MAQVFRWLFRLTTAALVLAVLAVVAVYYLASRSLPEYNKTLQVAGITSDVEIIRDNSNVPHIFAASDRDVFFGLGYVHAQDRLWQMMLMRRTAQGRLSEMFGARTLETDKLLRRLDLYPLAVQSVQYQDARTLDALESYAAGVNARLEEINRDSLGRGAPEFFLFDAPIAPWQPADSIAIVKLMALQLSGYLGDEVLRARTSLLLPDANRLADILPDVPGPAIAALPDYASLVPGVPRFTDAPPLQHAALMPVPPRGLAGASNAWAAAPSRAAANGALLANDPHLGFTAPTIWYLARLELSSGGVIGGGIPGIPALMVGRSEQMGWGLTSSYLDDQDVFIEELSTENPEEYRTPDGFKPFVTRKSIIQIKDTAPVTMTLRWTDNGPVLPGTQFDLGTITPPGHVAALAWTALTPRDTSMSAAIGLMFARTVDDALETTKTYIAPSQNLTLAGPDKIALKLIGAMPRRDANHQSQGRLPSLGWMAQNRWQGMLPASANPEFIAPAGGIVGNTNNKIVDRPFPLHVSFEWGDSQRIQRWRRMMQGRQVHTRDSFIEVQLDTVSTAARTLLPLIGRDLWFTGQAAAEGTPERQRQKALDLLANWNGEMNEHLPEPLIYAAWLKFLQDRLIRDDLGPLAGEFTHVEPLFIERVFRDIDGASAWCDIIRSAAVESCTDVARLALDDAVVWLGETYGTALESLRWGEAHQATHDHPVLGEVPLLRYFVNIRQPTSGGDQTLLRGRTRGTGPDPFQNVHGAGYRGVYDFADPDSSVFISSTGQSGHFLSRHYDDLGLLWRRGEYIPMSLDRDLARAASVGITRLVRD</sequence>
<dbReference type="PANTHER" id="PTHR34218">
    <property type="entry name" value="PEPTIDASE S45 PENICILLIN AMIDASE"/>
    <property type="match status" value="1"/>
</dbReference>
<dbReference type="GO" id="GO:0016787">
    <property type="term" value="F:hydrolase activity"/>
    <property type="evidence" value="ECO:0007669"/>
    <property type="project" value="UniProtKB-KW"/>
</dbReference>
<dbReference type="InterPro" id="IPR029055">
    <property type="entry name" value="Ntn_hydrolases_N"/>
</dbReference>
<evidence type="ECO:0000256" key="4">
    <source>
        <dbReference type="SAM" id="Phobius"/>
    </source>
</evidence>
<keyword evidence="4" id="KW-0472">Membrane</keyword>
<dbReference type="EC" id="3.5.1.-" evidence="5"/>